<accession>A0ABR9XNW6</accession>
<evidence type="ECO:0000256" key="9">
    <source>
        <dbReference type="ARBA" id="ARBA00023125"/>
    </source>
</evidence>
<dbReference type="EMBL" id="JADFFM010000002">
    <property type="protein sequence ID" value="MBE9668728.1"/>
    <property type="molecule type" value="Genomic_DNA"/>
</dbReference>
<dbReference type="PROSITE" id="PS51192">
    <property type="entry name" value="HELICASE_ATP_BIND_1"/>
    <property type="match status" value="1"/>
</dbReference>
<evidence type="ECO:0000256" key="3">
    <source>
        <dbReference type="ARBA" id="ARBA00022722"/>
    </source>
</evidence>
<keyword evidence="4 10" id="KW-0547">Nucleotide-binding</keyword>
<dbReference type="InterPro" id="IPR014001">
    <property type="entry name" value="Helicase_ATP-bd"/>
</dbReference>
<keyword evidence="13" id="KW-1185">Reference proteome</keyword>
<comment type="subunit">
    <text evidence="10">The type I restriction/modification system is composed of three polypeptides R, M and S.</text>
</comment>
<dbReference type="InterPro" id="IPR021810">
    <property type="entry name" value="T1RH-like_C"/>
</dbReference>
<keyword evidence="3" id="KW-0540">Nuclease</keyword>
<keyword evidence="6 12" id="KW-0255">Endonuclease</keyword>
<dbReference type="InterPro" id="IPR055180">
    <property type="entry name" value="HsdR_RecA-like_helicase_dom_2"/>
</dbReference>
<protein>
    <recommendedName>
        <fullName evidence="10">Type I restriction enzyme endonuclease subunit</fullName>
        <shortName evidence="10">R protein</shortName>
        <ecNumber evidence="10">3.1.21.3</ecNumber>
    </recommendedName>
</protein>
<name>A0ABR9XNW6_9SPHI</name>
<evidence type="ECO:0000256" key="4">
    <source>
        <dbReference type="ARBA" id="ARBA00022741"/>
    </source>
</evidence>
<evidence type="ECO:0000256" key="6">
    <source>
        <dbReference type="ARBA" id="ARBA00022759"/>
    </source>
</evidence>
<dbReference type="InterPro" id="IPR004473">
    <property type="entry name" value="Restrct_endonuc_typeI_HsdR"/>
</dbReference>
<dbReference type="Proteomes" id="UP000632774">
    <property type="component" value="Unassembled WGS sequence"/>
</dbReference>
<evidence type="ECO:0000256" key="10">
    <source>
        <dbReference type="RuleBase" id="RU364115"/>
    </source>
</evidence>
<organism evidence="12 13">
    <name type="scientific">Mucilaginibacter boryungensis</name>
    <dbReference type="NCBI Taxonomy" id="768480"/>
    <lineage>
        <taxon>Bacteria</taxon>
        <taxon>Pseudomonadati</taxon>
        <taxon>Bacteroidota</taxon>
        <taxon>Sphingobacteriia</taxon>
        <taxon>Sphingobacteriales</taxon>
        <taxon>Sphingobacteriaceae</taxon>
        <taxon>Mucilaginibacter</taxon>
    </lineage>
</organism>
<dbReference type="CDD" id="cd18030">
    <property type="entry name" value="DEXHc_RE_I_HsdR"/>
    <property type="match status" value="1"/>
</dbReference>
<dbReference type="GO" id="GO:0004519">
    <property type="term" value="F:endonuclease activity"/>
    <property type="evidence" value="ECO:0007669"/>
    <property type="project" value="UniProtKB-KW"/>
</dbReference>
<dbReference type="EC" id="3.1.21.3" evidence="10"/>
<dbReference type="CDD" id="cd18800">
    <property type="entry name" value="SF2_C_EcoR124I-like"/>
    <property type="match status" value="1"/>
</dbReference>
<evidence type="ECO:0000256" key="1">
    <source>
        <dbReference type="ARBA" id="ARBA00000851"/>
    </source>
</evidence>
<keyword evidence="7 10" id="KW-0378">Hydrolase</keyword>
<dbReference type="PANTHER" id="PTHR30195:SF15">
    <property type="entry name" value="TYPE I RESTRICTION ENZYME HINDI ENDONUCLEASE SUBUNIT"/>
    <property type="match status" value="1"/>
</dbReference>
<keyword evidence="5 10" id="KW-0680">Restriction system</keyword>
<dbReference type="InterPro" id="IPR051268">
    <property type="entry name" value="Type-I_R_enzyme_R_subunit"/>
</dbReference>
<sequence>MTRVVENDIELWVIEVLQTKGFTYIHPHQLDPDVDTSLRNGFADVVIETYLQDALIRINPTIGSATLQQAVKEVLRTPGHSDLMASNQYFHKLLVEGVDVVYTDNGEERTVKAKLIDEANSSNNSWHVTHQVTIIENGQHKRPDVILYLNGVPIVVLELKNATDHNATVEKAYHQFQTYHRTIPTLFNYNCFEIISDGLEAKLGTITSDISRFMAWKTADGKTIASNKTSELAVMMDGLLNTTVLTDLILNFIVFEKTKVEDLATKTVRIEVVKKIAAYHQYYAVKKAIVSAQEASIEGGNRKGGVVWHTQGSGKSLSMVFFTGLLVKALDNPTVIIITDRNDLDEQLFDTFANCSQLLRQVPVQIESRIALVKELKNRQSGGVFFTTIQKFLPEEGSTQFAQLSDRRNIIVIADEAHRTQYGFEAKVRYIKDAAGNEVGNETTYGFAKHMHDALPGATFIGFTGTPVESNDKNTQAVFGEYVDIYDIERAVRDGATVPIYYENRFAKLKLDRIFTEDLENQLNMVAEGLPEYTINKAIERSTRQEAIIGHPERLKMIAKDILIHFESRAEVFSGKALIVAMNRNIAVALYNEIVALKPEWHDTRDEYGGVKVIMTGSSSDEKHLQDHIRTKAKRALIAARLKEKRDPLQMVIVVDMWLTGFDAPVLHTLYLDKDMSGHNLMQAIARVNRVFNDKPGGLIVDYVPVTGNLKAALKTYTENNGNGAITLDIAEAVNLMLTKLEVVEQMYHNFDYKPYFKASTGVKMDIILEAEEHILGLDNGKERYIKEVTSLGQAYALAKSEPEAKIITEDVAFFQAVKARLAKFDIAVTGQRRREFENTIKSMVETAIATDGIVNLLDQAGLDKPEVSIFSEDFMNEIRNMKQKNVAIELLKKLLSDQIKIRFKKNLVVNKSLTEKLMAAINKYNNKSITALEMMELLLELSHDVNRETELGNSLGLTEPEKAFYDALACNQSAMDMLGDSKLLIIAKELVQRVKSNTTIDWTVRQSVKDRVKREVKRVLRFHKYPPDDEARATDTVLEQAEMYAKELA</sequence>
<comment type="similarity">
    <text evidence="2 10">Belongs to the HsdR family.</text>
</comment>
<dbReference type="Pfam" id="PF22679">
    <property type="entry name" value="T1R_D3-like"/>
    <property type="match status" value="1"/>
</dbReference>
<dbReference type="SUPFAM" id="SSF52540">
    <property type="entry name" value="P-loop containing nucleoside triphosphate hydrolases"/>
    <property type="match status" value="1"/>
</dbReference>
<evidence type="ECO:0000256" key="5">
    <source>
        <dbReference type="ARBA" id="ARBA00022747"/>
    </source>
</evidence>
<dbReference type="Pfam" id="PF04313">
    <property type="entry name" value="HSDR_N"/>
    <property type="match status" value="1"/>
</dbReference>
<proteinExistence type="inferred from homology"/>
<reference evidence="12 13" key="1">
    <citation type="submission" date="2020-10" db="EMBL/GenBank/DDBJ databases">
        <title>Mucilaginibacter mali sp. nov., isolated from rhizosphere soil of apple orchard.</title>
        <authorList>
            <person name="Lee J.-S."/>
            <person name="Kim H.S."/>
            <person name="Kim J.-S."/>
        </authorList>
    </citation>
    <scope>NUCLEOTIDE SEQUENCE [LARGE SCALE GENOMIC DNA]</scope>
    <source>
        <strain evidence="12 13">KCTC 23157</strain>
    </source>
</reference>
<evidence type="ECO:0000259" key="11">
    <source>
        <dbReference type="PROSITE" id="PS51192"/>
    </source>
</evidence>
<evidence type="ECO:0000256" key="7">
    <source>
        <dbReference type="ARBA" id="ARBA00022801"/>
    </source>
</evidence>
<evidence type="ECO:0000256" key="2">
    <source>
        <dbReference type="ARBA" id="ARBA00008598"/>
    </source>
</evidence>
<dbReference type="InterPro" id="IPR027417">
    <property type="entry name" value="P-loop_NTPase"/>
</dbReference>
<evidence type="ECO:0000313" key="12">
    <source>
        <dbReference type="EMBL" id="MBE9668728.1"/>
    </source>
</evidence>
<dbReference type="InterPro" id="IPR007409">
    <property type="entry name" value="Restrct_endonuc_type1_HsdR_N"/>
</dbReference>
<dbReference type="NCBIfam" id="TIGR00348">
    <property type="entry name" value="hsdR"/>
    <property type="match status" value="1"/>
</dbReference>
<gene>
    <name evidence="12" type="ORF">IRJ18_20335</name>
</gene>
<keyword evidence="9 10" id="KW-0238">DNA-binding</keyword>
<dbReference type="PANTHER" id="PTHR30195">
    <property type="entry name" value="TYPE I SITE-SPECIFIC DEOXYRIBONUCLEASE PROTEIN SUBUNIT M AND R"/>
    <property type="match status" value="1"/>
</dbReference>
<comment type="caution">
    <text evidence="12">The sequence shown here is derived from an EMBL/GenBank/DDBJ whole genome shotgun (WGS) entry which is preliminary data.</text>
</comment>
<dbReference type="Pfam" id="PF18766">
    <property type="entry name" value="SWI2_SNF2"/>
    <property type="match status" value="1"/>
</dbReference>
<comment type="catalytic activity">
    <reaction evidence="1 10">
        <text>Endonucleolytic cleavage of DNA to give random double-stranded fragments with terminal 5'-phosphates, ATP is simultaneously hydrolyzed.</text>
        <dbReference type="EC" id="3.1.21.3"/>
    </reaction>
</comment>
<dbReference type="SMART" id="SM00487">
    <property type="entry name" value="DEXDc"/>
    <property type="match status" value="1"/>
</dbReference>
<dbReference type="RefSeq" id="WP_194108115.1">
    <property type="nucleotide sequence ID" value="NZ_JADFFM010000002.1"/>
</dbReference>
<dbReference type="Gene3D" id="3.40.50.300">
    <property type="entry name" value="P-loop containing nucleotide triphosphate hydrolases"/>
    <property type="match status" value="2"/>
</dbReference>
<keyword evidence="8 10" id="KW-0067">ATP-binding</keyword>
<evidence type="ECO:0000313" key="13">
    <source>
        <dbReference type="Proteomes" id="UP000632774"/>
    </source>
</evidence>
<dbReference type="InterPro" id="IPR040980">
    <property type="entry name" value="SWI2_SNF2"/>
</dbReference>
<evidence type="ECO:0000256" key="8">
    <source>
        <dbReference type="ARBA" id="ARBA00022840"/>
    </source>
</evidence>
<dbReference type="CDD" id="cd22332">
    <property type="entry name" value="HsdR_N"/>
    <property type="match status" value="1"/>
</dbReference>
<comment type="function">
    <text evidence="10">Subunit R is required for both nuclease and ATPase activities, but not for modification.</text>
</comment>
<dbReference type="Gene3D" id="3.90.1570.50">
    <property type="match status" value="1"/>
</dbReference>
<dbReference type="Pfam" id="PF11867">
    <property type="entry name" value="T1RH-like_C"/>
    <property type="match status" value="1"/>
</dbReference>
<feature type="domain" description="Helicase ATP-binding" evidence="11">
    <location>
        <begin position="296"/>
        <end position="485"/>
    </location>
</feature>